<feature type="compositionally biased region" description="Polar residues" evidence="1">
    <location>
        <begin position="49"/>
        <end position="59"/>
    </location>
</feature>
<dbReference type="AlphaFoldDB" id="A0A448XR63"/>
<accession>A0A448XR63</accession>
<dbReference type="Proteomes" id="UP000784294">
    <property type="component" value="Unassembled WGS sequence"/>
</dbReference>
<reference evidence="2" key="1">
    <citation type="submission" date="2018-11" db="EMBL/GenBank/DDBJ databases">
        <authorList>
            <consortium name="Pathogen Informatics"/>
        </authorList>
    </citation>
    <scope>NUCLEOTIDE SEQUENCE</scope>
</reference>
<evidence type="ECO:0000313" key="2">
    <source>
        <dbReference type="EMBL" id="VEL42826.1"/>
    </source>
</evidence>
<dbReference type="EMBL" id="CAAALY010276940">
    <property type="protein sequence ID" value="VEL42826.1"/>
    <property type="molecule type" value="Genomic_DNA"/>
</dbReference>
<feature type="region of interest" description="Disordered" evidence="1">
    <location>
        <begin position="49"/>
        <end position="93"/>
    </location>
</feature>
<dbReference type="SUPFAM" id="SSF57850">
    <property type="entry name" value="RING/U-box"/>
    <property type="match status" value="1"/>
</dbReference>
<keyword evidence="3" id="KW-1185">Reference proteome</keyword>
<sequence length="121" mass="13630">MLPCRHTYCLTCLEHYCTTRIPQHQTASTTLDPLSLNPNQDGYIATRASQDEYSVNSVDSRSRPSPFHTHTSQQHHFVGHETVGDPLSSQYRQSPAHTNLFTHWLHSSEAPLATSNINDNS</sequence>
<evidence type="ECO:0000313" key="3">
    <source>
        <dbReference type="Proteomes" id="UP000784294"/>
    </source>
</evidence>
<proteinExistence type="predicted"/>
<organism evidence="2 3">
    <name type="scientific">Protopolystoma xenopodis</name>
    <dbReference type="NCBI Taxonomy" id="117903"/>
    <lineage>
        <taxon>Eukaryota</taxon>
        <taxon>Metazoa</taxon>
        <taxon>Spiralia</taxon>
        <taxon>Lophotrochozoa</taxon>
        <taxon>Platyhelminthes</taxon>
        <taxon>Monogenea</taxon>
        <taxon>Polyopisthocotylea</taxon>
        <taxon>Polystomatidea</taxon>
        <taxon>Polystomatidae</taxon>
        <taxon>Protopolystoma</taxon>
    </lineage>
</organism>
<protein>
    <submittedName>
        <fullName evidence="2">Uncharacterized protein</fullName>
    </submittedName>
</protein>
<comment type="caution">
    <text evidence="2">The sequence shown here is derived from an EMBL/GenBank/DDBJ whole genome shotgun (WGS) entry which is preliminary data.</text>
</comment>
<name>A0A448XR63_9PLAT</name>
<feature type="non-terminal residue" evidence="2">
    <location>
        <position position="121"/>
    </location>
</feature>
<evidence type="ECO:0000256" key="1">
    <source>
        <dbReference type="SAM" id="MobiDB-lite"/>
    </source>
</evidence>
<gene>
    <name evidence="2" type="ORF">PXEA_LOCUS36266</name>
</gene>